<evidence type="ECO:0000256" key="1">
    <source>
        <dbReference type="SAM" id="MobiDB-lite"/>
    </source>
</evidence>
<sequence>MADDENTTQANPGSGDGDGPPRETTSGRYVSRHDEAAKGDDDKDKEKEEPEGKKRWLLLLLLLLLILLLLICAGAAYMKWWNKDDPVPTPSPSIAATTSAPKPSVSPSVTASPSPSPSPSPSATVRTVAMPNVVGMQASQAKTVLESAGLTNIKFVDEAKPNDSLSILASFVVTKQSVPAGTQVPVTTAVTITCATSSNGKG</sequence>
<gene>
    <name evidence="4" type="ORF">Rhe02_94120</name>
</gene>
<dbReference type="CDD" id="cd06577">
    <property type="entry name" value="PASTA_pknB"/>
    <property type="match status" value="1"/>
</dbReference>
<organism evidence="4 5">
    <name type="scientific">Rhizocola hellebori</name>
    <dbReference type="NCBI Taxonomy" id="1392758"/>
    <lineage>
        <taxon>Bacteria</taxon>
        <taxon>Bacillati</taxon>
        <taxon>Actinomycetota</taxon>
        <taxon>Actinomycetes</taxon>
        <taxon>Micromonosporales</taxon>
        <taxon>Micromonosporaceae</taxon>
        <taxon>Rhizocola</taxon>
    </lineage>
</organism>
<feature type="compositionally biased region" description="Low complexity" evidence="1">
    <location>
        <begin position="95"/>
        <end position="113"/>
    </location>
</feature>
<dbReference type="EMBL" id="BONY01000129">
    <property type="protein sequence ID" value="GIH11345.1"/>
    <property type="molecule type" value="Genomic_DNA"/>
</dbReference>
<protein>
    <recommendedName>
        <fullName evidence="3">PASTA domain-containing protein</fullName>
    </recommendedName>
</protein>
<keyword evidence="2" id="KW-0472">Membrane</keyword>
<feature type="region of interest" description="Disordered" evidence="1">
    <location>
        <begin position="90"/>
        <end position="124"/>
    </location>
</feature>
<dbReference type="SMART" id="SM00740">
    <property type="entry name" value="PASTA"/>
    <property type="match status" value="1"/>
</dbReference>
<feature type="region of interest" description="Disordered" evidence="1">
    <location>
        <begin position="1"/>
        <end position="51"/>
    </location>
</feature>
<dbReference type="PROSITE" id="PS51178">
    <property type="entry name" value="PASTA"/>
    <property type="match status" value="1"/>
</dbReference>
<evidence type="ECO:0000256" key="2">
    <source>
        <dbReference type="SAM" id="Phobius"/>
    </source>
</evidence>
<name>A0A8J3QKF3_9ACTN</name>
<proteinExistence type="predicted"/>
<reference evidence="4" key="1">
    <citation type="submission" date="2021-01" db="EMBL/GenBank/DDBJ databases">
        <title>Whole genome shotgun sequence of Rhizocola hellebori NBRC 109834.</title>
        <authorList>
            <person name="Komaki H."/>
            <person name="Tamura T."/>
        </authorList>
    </citation>
    <scope>NUCLEOTIDE SEQUENCE</scope>
    <source>
        <strain evidence="4">NBRC 109834</strain>
    </source>
</reference>
<evidence type="ECO:0000259" key="3">
    <source>
        <dbReference type="PROSITE" id="PS51178"/>
    </source>
</evidence>
<feature type="transmembrane region" description="Helical" evidence="2">
    <location>
        <begin position="56"/>
        <end position="78"/>
    </location>
</feature>
<dbReference type="Gene3D" id="3.30.10.20">
    <property type="match status" value="1"/>
</dbReference>
<evidence type="ECO:0000313" key="4">
    <source>
        <dbReference type="EMBL" id="GIH11345.1"/>
    </source>
</evidence>
<keyword evidence="5" id="KW-1185">Reference proteome</keyword>
<keyword evidence="2" id="KW-0812">Transmembrane</keyword>
<dbReference type="RefSeq" id="WP_203915065.1">
    <property type="nucleotide sequence ID" value="NZ_BONY01000129.1"/>
</dbReference>
<comment type="caution">
    <text evidence="4">The sequence shown here is derived from an EMBL/GenBank/DDBJ whole genome shotgun (WGS) entry which is preliminary data.</text>
</comment>
<dbReference type="Pfam" id="PF03793">
    <property type="entry name" value="PASTA"/>
    <property type="match status" value="1"/>
</dbReference>
<accession>A0A8J3QKF3</accession>
<keyword evidence="2" id="KW-1133">Transmembrane helix</keyword>
<feature type="domain" description="PASTA" evidence="3">
    <location>
        <begin position="124"/>
        <end position="196"/>
    </location>
</feature>
<dbReference type="InterPro" id="IPR005543">
    <property type="entry name" value="PASTA_dom"/>
</dbReference>
<evidence type="ECO:0000313" key="5">
    <source>
        <dbReference type="Proteomes" id="UP000612899"/>
    </source>
</evidence>
<dbReference type="AlphaFoldDB" id="A0A8J3QKF3"/>
<dbReference type="Proteomes" id="UP000612899">
    <property type="component" value="Unassembled WGS sequence"/>
</dbReference>
<feature type="compositionally biased region" description="Basic and acidic residues" evidence="1">
    <location>
        <begin position="31"/>
        <end position="51"/>
    </location>
</feature>